<evidence type="ECO:0000259" key="2">
    <source>
        <dbReference type="PROSITE" id="PS51729"/>
    </source>
</evidence>
<dbReference type="EMBL" id="CP045309">
    <property type="protein sequence ID" value="QGL47330.1"/>
    <property type="molecule type" value="Genomic_DNA"/>
</dbReference>
<dbReference type="InterPro" id="IPR016181">
    <property type="entry name" value="Acyl_CoA_acyltransferase"/>
</dbReference>
<feature type="compositionally biased region" description="Basic and acidic residues" evidence="1">
    <location>
        <begin position="26"/>
        <end position="41"/>
    </location>
</feature>
<dbReference type="PANTHER" id="PTHR31435:SF10">
    <property type="entry name" value="BSR4717 PROTEIN"/>
    <property type="match status" value="1"/>
</dbReference>
<keyword evidence="4" id="KW-1185">Reference proteome</keyword>
<dbReference type="SUPFAM" id="SSF55729">
    <property type="entry name" value="Acyl-CoA N-acyltransferases (Nat)"/>
    <property type="match status" value="1"/>
</dbReference>
<dbReference type="PROSITE" id="PS51729">
    <property type="entry name" value="GNAT_YJDJ"/>
    <property type="match status" value="1"/>
</dbReference>
<evidence type="ECO:0000256" key="1">
    <source>
        <dbReference type="SAM" id="MobiDB-lite"/>
    </source>
</evidence>
<dbReference type="InterPro" id="IPR045057">
    <property type="entry name" value="Gcn5-rel_NAT"/>
</dbReference>
<name>A0ABX6E2Y8_9ACTN</name>
<proteinExistence type="predicted"/>
<evidence type="ECO:0000313" key="3">
    <source>
        <dbReference type="EMBL" id="QGL47330.1"/>
    </source>
</evidence>
<protein>
    <recommendedName>
        <fullName evidence="2">N-acetyltransferase domain-containing protein</fullName>
    </recommendedName>
</protein>
<evidence type="ECO:0000313" key="4">
    <source>
        <dbReference type="Proteomes" id="UP000402241"/>
    </source>
</evidence>
<sequence>MVGCGRTSGPSRPSTTPLPPSTRPSGPRERPSSAFAREDSGARGASTAFASRRRHPTGRSRLPPRPGSDPMTISDGAPARTGAAEPTRSASAHFAEAGHPDEGGTLNEDETVLIDEVGGESHAPALDLRVVNDEKLGTYEAIVGDREVAGLAYNVAGDDRLVLLATSVIPEFRKQGIATALIRRVLDDVRVHGKTVTITCPVVRTFIAHNPGYADLVDREHPGATQGHIHLP</sequence>
<dbReference type="InterPro" id="IPR031165">
    <property type="entry name" value="GNAT_YJDJ"/>
</dbReference>
<feature type="compositionally biased region" description="Low complexity" evidence="1">
    <location>
        <begin position="1"/>
        <end position="15"/>
    </location>
</feature>
<dbReference type="CDD" id="cd04301">
    <property type="entry name" value="NAT_SF"/>
    <property type="match status" value="1"/>
</dbReference>
<gene>
    <name evidence="3" type="ORF">GCE86_09980</name>
</gene>
<organism evidence="3 4">
    <name type="scientific">Micromonospora terminaliae</name>
    <dbReference type="NCBI Taxonomy" id="1914461"/>
    <lineage>
        <taxon>Bacteria</taxon>
        <taxon>Bacillati</taxon>
        <taxon>Actinomycetota</taxon>
        <taxon>Actinomycetes</taxon>
        <taxon>Micromonosporales</taxon>
        <taxon>Micromonosporaceae</taxon>
        <taxon>Micromonospora</taxon>
    </lineage>
</organism>
<dbReference type="Gene3D" id="3.40.630.30">
    <property type="match status" value="1"/>
</dbReference>
<feature type="region of interest" description="Disordered" evidence="1">
    <location>
        <begin position="1"/>
        <end position="106"/>
    </location>
</feature>
<feature type="domain" description="N-acetyltransferase" evidence="2">
    <location>
        <begin position="131"/>
        <end position="218"/>
    </location>
</feature>
<accession>A0ABX6E2Y8</accession>
<dbReference type="Proteomes" id="UP000402241">
    <property type="component" value="Chromosome"/>
</dbReference>
<dbReference type="PANTHER" id="PTHR31435">
    <property type="entry name" value="PROTEIN NATD1"/>
    <property type="match status" value="1"/>
</dbReference>
<reference evidence="3 4" key="1">
    <citation type="submission" date="2019-10" db="EMBL/GenBank/DDBJ databases">
        <title>Genome Sequence of Micromonospora terminaliae DSM 101760.</title>
        <authorList>
            <person name="Guo L."/>
        </authorList>
    </citation>
    <scope>NUCLEOTIDE SEQUENCE [LARGE SCALE GENOMIC DNA]</scope>
    <source>
        <strain evidence="3 4">DSM 101760</strain>
    </source>
</reference>
<dbReference type="Pfam" id="PF14542">
    <property type="entry name" value="Acetyltransf_CG"/>
    <property type="match status" value="1"/>
</dbReference>